<gene>
    <name evidence="1" type="ORF">FRD01_08105</name>
</gene>
<sequence>MAESLKDFPEVFTLDPGKLEGLEGLYLGQPKEEALEVMKGMCKRLIELDGGRFRGGTYFRGCHTPNHPQNFSFRVGFNPRIGDAVFTLEVKRKTLSQSGVRARAWERIEGIDKELFRRGIVRIEAKKYNFLANWDDGKTGPTHIILGYSEPELERLSAGSKE</sequence>
<protein>
    <submittedName>
        <fullName evidence="1">Uncharacterized protein</fullName>
    </submittedName>
</protein>
<dbReference type="RefSeq" id="WP_146958890.1">
    <property type="nucleotide sequence ID" value="NZ_CP042467.1"/>
</dbReference>
<evidence type="ECO:0000313" key="2">
    <source>
        <dbReference type="Proteomes" id="UP000321595"/>
    </source>
</evidence>
<reference evidence="1 2" key="1">
    <citation type="submission" date="2019-08" db="EMBL/GenBank/DDBJ databases">
        <authorList>
            <person name="Liang Q."/>
        </authorList>
    </citation>
    <scope>NUCLEOTIDE SEQUENCE [LARGE SCALE GENOMIC DNA]</scope>
    <source>
        <strain evidence="1 2">V1718</strain>
    </source>
</reference>
<keyword evidence="2" id="KW-1185">Reference proteome</keyword>
<dbReference type="Proteomes" id="UP000321595">
    <property type="component" value="Chromosome"/>
</dbReference>
<dbReference type="KEGG" id="bbae:FRD01_08105"/>
<dbReference type="AlphaFoldDB" id="A0A5B8XNZ7"/>
<accession>A0A5B8XNZ7</accession>
<proteinExistence type="predicted"/>
<name>A0A5B8XNZ7_9DELT</name>
<evidence type="ECO:0000313" key="1">
    <source>
        <dbReference type="EMBL" id="QED27205.1"/>
    </source>
</evidence>
<dbReference type="OrthoDB" id="5506648at2"/>
<dbReference type="EMBL" id="CP042467">
    <property type="protein sequence ID" value="QED27205.1"/>
    <property type="molecule type" value="Genomic_DNA"/>
</dbReference>
<organism evidence="1 2">
    <name type="scientific">Microvenator marinus</name>
    <dbReference type="NCBI Taxonomy" id="2600177"/>
    <lineage>
        <taxon>Bacteria</taxon>
        <taxon>Deltaproteobacteria</taxon>
        <taxon>Bradymonadales</taxon>
        <taxon>Microvenatoraceae</taxon>
        <taxon>Microvenator</taxon>
    </lineage>
</organism>